<protein>
    <recommendedName>
        <fullName evidence="3">Ankyrin repeat domain-containing protein</fullName>
    </recommendedName>
</protein>
<dbReference type="Proteomes" id="UP001227101">
    <property type="component" value="Chromosome"/>
</dbReference>
<dbReference type="EMBL" id="CP127173">
    <property type="protein sequence ID" value="WIV61024.1"/>
    <property type="molecule type" value="Genomic_DNA"/>
</dbReference>
<evidence type="ECO:0008006" key="3">
    <source>
        <dbReference type="Google" id="ProtNLM"/>
    </source>
</evidence>
<keyword evidence="2" id="KW-1185">Reference proteome</keyword>
<proteinExistence type="predicted"/>
<dbReference type="RefSeq" id="WP_285458636.1">
    <property type="nucleotide sequence ID" value="NZ_CP127173.1"/>
</dbReference>
<evidence type="ECO:0000313" key="1">
    <source>
        <dbReference type="EMBL" id="WIV61024.1"/>
    </source>
</evidence>
<organism evidence="1 2">
    <name type="scientific">Amycolatopsis nalaikhensis</name>
    <dbReference type="NCBI Taxonomy" id="715472"/>
    <lineage>
        <taxon>Bacteria</taxon>
        <taxon>Bacillati</taxon>
        <taxon>Actinomycetota</taxon>
        <taxon>Actinomycetes</taxon>
        <taxon>Pseudonocardiales</taxon>
        <taxon>Pseudonocardiaceae</taxon>
        <taxon>Amycolatopsis</taxon>
    </lineage>
</organism>
<reference evidence="1 2" key="1">
    <citation type="submission" date="2023-06" db="EMBL/GenBank/DDBJ databases">
        <authorList>
            <person name="Oyuntsetseg B."/>
            <person name="Kim S.B."/>
        </authorList>
    </citation>
    <scope>NUCLEOTIDE SEQUENCE [LARGE SCALE GENOMIC DNA]</scope>
    <source>
        <strain evidence="1 2">2-2</strain>
    </source>
</reference>
<accession>A0ABY8XZ60</accession>
<evidence type="ECO:0000313" key="2">
    <source>
        <dbReference type="Proteomes" id="UP001227101"/>
    </source>
</evidence>
<name>A0ABY8XZ60_9PSEU</name>
<sequence>MTNPEEAIEPAAECGDTGELRKCAAAGHSDAVDLLVELATEREDHDELRRLAAGGGRTSAEVLAELEDE</sequence>
<gene>
    <name evidence="1" type="ORF">QP939_21700</name>
</gene>